<organism evidence="1 2">
    <name type="scientific">Smittium culicis</name>
    <dbReference type="NCBI Taxonomy" id="133412"/>
    <lineage>
        <taxon>Eukaryota</taxon>
        <taxon>Fungi</taxon>
        <taxon>Fungi incertae sedis</taxon>
        <taxon>Zoopagomycota</taxon>
        <taxon>Kickxellomycotina</taxon>
        <taxon>Harpellomycetes</taxon>
        <taxon>Harpellales</taxon>
        <taxon>Legeriomycetaceae</taxon>
        <taxon>Smittium</taxon>
    </lineage>
</organism>
<evidence type="ECO:0000313" key="1">
    <source>
        <dbReference type="EMBL" id="OMJ18715.1"/>
    </source>
</evidence>
<gene>
    <name evidence="1" type="ORF">AYI70_g5196</name>
</gene>
<keyword evidence="2" id="KW-1185">Reference proteome</keyword>
<dbReference type="OrthoDB" id="2400069at2759"/>
<protein>
    <submittedName>
        <fullName evidence="1">Uncharacterized protein</fullName>
    </submittedName>
</protein>
<sequence>MVPRSTEVINSLAITTASNNGSAGSKKRKISAVEQQELVSHGMENQRCTLKAQGFSDTTVDIIVSNQRAVKIRSRYHSIQKQFSIW</sequence>
<dbReference type="AlphaFoldDB" id="A0A1R1XVU3"/>
<comment type="caution">
    <text evidence="1">The sequence shown here is derived from an EMBL/GenBank/DDBJ whole genome shotgun (WGS) entry which is preliminary data.</text>
</comment>
<dbReference type="STRING" id="133412.A0A1R1XVU3"/>
<evidence type="ECO:0000313" key="2">
    <source>
        <dbReference type="Proteomes" id="UP000187283"/>
    </source>
</evidence>
<proteinExistence type="predicted"/>
<accession>A0A1R1XVU3</accession>
<reference evidence="1 2" key="1">
    <citation type="submission" date="2017-01" db="EMBL/GenBank/DDBJ databases">
        <authorList>
            <person name="Mah S.A."/>
            <person name="Swanson W.J."/>
            <person name="Moy G.W."/>
            <person name="Vacquier V.D."/>
        </authorList>
    </citation>
    <scope>NUCLEOTIDE SEQUENCE [LARGE SCALE GENOMIC DNA]</scope>
    <source>
        <strain evidence="1 2">GSMNP</strain>
    </source>
</reference>
<name>A0A1R1XVU3_9FUNG</name>
<dbReference type="EMBL" id="LSSN01001672">
    <property type="protein sequence ID" value="OMJ18715.1"/>
    <property type="molecule type" value="Genomic_DNA"/>
</dbReference>
<dbReference type="Proteomes" id="UP000187283">
    <property type="component" value="Unassembled WGS sequence"/>
</dbReference>